<dbReference type="PANTHER" id="PTHR43747:SF1">
    <property type="entry name" value="SLR1998 PROTEIN"/>
    <property type="match status" value="1"/>
</dbReference>
<name>A0A165QIJ6_9APHY</name>
<dbReference type="EMBL" id="KV429057">
    <property type="protein sequence ID" value="KZT69514.1"/>
    <property type="molecule type" value="Genomic_DNA"/>
</dbReference>
<dbReference type="InterPro" id="IPR050816">
    <property type="entry name" value="Flavin-dep_Halogenase_NPB"/>
</dbReference>
<dbReference type="InterPro" id="IPR036188">
    <property type="entry name" value="FAD/NAD-bd_sf"/>
</dbReference>
<dbReference type="GO" id="GO:0140907">
    <property type="term" value="F:flavin-dependent halogenase activity"/>
    <property type="evidence" value="ECO:0007669"/>
    <property type="project" value="UniProtKB-ARBA"/>
</dbReference>
<keyword evidence="4" id="KW-1185">Reference proteome</keyword>
<dbReference type="OrthoDB" id="2647594at2759"/>
<dbReference type="Gene3D" id="3.50.50.60">
    <property type="entry name" value="FAD/NAD(P)-binding domain"/>
    <property type="match status" value="1"/>
</dbReference>
<dbReference type="PANTHER" id="PTHR43747">
    <property type="entry name" value="FAD-BINDING PROTEIN"/>
    <property type="match status" value="1"/>
</dbReference>
<reference evidence="3 4" key="1">
    <citation type="journal article" date="2016" name="Mol. Biol. Evol.">
        <title>Comparative Genomics of Early-Diverging Mushroom-Forming Fungi Provides Insights into the Origins of Lignocellulose Decay Capabilities.</title>
        <authorList>
            <person name="Nagy L.G."/>
            <person name="Riley R."/>
            <person name="Tritt A."/>
            <person name="Adam C."/>
            <person name="Daum C."/>
            <person name="Floudas D."/>
            <person name="Sun H."/>
            <person name="Yadav J.S."/>
            <person name="Pangilinan J."/>
            <person name="Larsson K.H."/>
            <person name="Matsuura K."/>
            <person name="Barry K."/>
            <person name="Labutti K."/>
            <person name="Kuo R."/>
            <person name="Ohm R.A."/>
            <person name="Bhattacharya S.S."/>
            <person name="Shirouzu T."/>
            <person name="Yoshinaga Y."/>
            <person name="Martin F.M."/>
            <person name="Grigoriev I.V."/>
            <person name="Hibbett D.S."/>
        </authorList>
    </citation>
    <scope>NUCLEOTIDE SEQUENCE [LARGE SCALE GENOMIC DNA]</scope>
    <source>
        <strain evidence="3 4">L-15889</strain>
    </source>
</reference>
<evidence type="ECO:0000313" key="4">
    <source>
        <dbReference type="Proteomes" id="UP000076727"/>
    </source>
</evidence>
<protein>
    <submittedName>
        <fullName evidence="3">FAD/NAD(P)-binding domain-containing protein</fullName>
    </submittedName>
</protein>
<dbReference type="Proteomes" id="UP000076727">
    <property type="component" value="Unassembled WGS sequence"/>
</dbReference>
<dbReference type="Gene3D" id="3.30.9.100">
    <property type="match status" value="1"/>
</dbReference>
<dbReference type="PRINTS" id="PR00420">
    <property type="entry name" value="RNGMNOXGNASE"/>
</dbReference>
<gene>
    <name evidence="3" type="ORF">DAEQUDRAFT_669447</name>
</gene>
<proteinExistence type="inferred from homology"/>
<sequence length="488" mass="52542">MIPCQPWLTLQRTSTVCFALTIVHLDRYSADVATVLVVGGGPAGCATALSIAKHDSNSRLRVLIVDDADPTAYKVGESLPAVAKRTLALLHPSLATSLVHDTSKGMHSVCTGNASAWASSELHETYALMNPYGAGWHLDRTRFDETLRETCGSMLRKGRFVAVRRVDQDAANANGHGWEVDADMASSGTVETFRVRWIIDATGRKASVVRKIGAKTRKHSDLLSFYIVFRNLLPDGPGPGTAVGTTAGTGDIDGRTLIEAAPSGWWYTARLPHSKRLVMYATSPSDPTARVARTTTGFLDMLHCQTQHIVRTLHGPASASADSLDEPAYEPESPTAKFTRCTAAGSAVLEPYAGWEPFREAVTSEEPDWTHGGRGWCAVGDAALAFDPLSSQGIITSLNVGAFLGSVLAQHFVGDGLDGGSLVREIAKAYEQVYLKYEEGRTYYYDVNRRFDSVPEESTGGMVDGGSIDNAGSFWASQRAPSHGHQHT</sequence>
<evidence type="ECO:0000313" key="3">
    <source>
        <dbReference type="EMBL" id="KZT69514.1"/>
    </source>
</evidence>
<comment type="catalytic activity">
    <reaction evidence="2">
        <text>melleolide F + FADH2 + chloride + O2 = 6'-chloromelleolide F + FAD + 2 H2O + H(+)</text>
        <dbReference type="Rhea" id="RHEA:67160"/>
        <dbReference type="ChEBI" id="CHEBI:15377"/>
        <dbReference type="ChEBI" id="CHEBI:15378"/>
        <dbReference type="ChEBI" id="CHEBI:15379"/>
        <dbReference type="ChEBI" id="CHEBI:17996"/>
        <dbReference type="ChEBI" id="CHEBI:57692"/>
        <dbReference type="ChEBI" id="CHEBI:58307"/>
        <dbReference type="ChEBI" id="CHEBI:167712"/>
        <dbReference type="ChEBI" id="CHEBI:167713"/>
    </reaction>
    <physiologicalReaction direction="left-to-right" evidence="2">
        <dbReference type="Rhea" id="RHEA:67161"/>
    </physiologicalReaction>
</comment>
<dbReference type="SUPFAM" id="SSF51905">
    <property type="entry name" value="FAD/NAD(P)-binding domain"/>
    <property type="match status" value="1"/>
</dbReference>
<comment type="similarity">
    <text evidence="1">Belongs to the flavin-dependent halogenase family.</text>
</comment>
<evidence type="ECO:0000256" key="1">
    <source>
        <dbReference type="ARBA" id="ARBA00005706"/>
    </source>
</evidence>
<evidence type="ECO:0000256" key="2">
    <source>
        <dbReference type="ARBA" id="ARBA00049364"/>
    </source>
</evidence>
<dbReference type="GO" id="GO:0044550">
    <property type="term" value="P:secondary metabolite biosynthetic process"/>
    <property type="evidence" value="ECO:0007669"/>
    <property type="project" value="UniProtKB-ARBA"/>
</dbReference>
<organism evidence="3 4">
    <name type="scientific">Daedalea quercina L-15889</name>
    <dbReference type="NCBI Taxonomy" id="1314783"/>
    <lineage>
        <taxon>Eukaryota</taxon>
        <taxon>Fungi</taxon>
        <taxon>Dikarya</taxon>
        <taxon>Basidiomycota</taxon>
        <taxon>Agaricomycotina</taxon>
        <taxon>Agaricomycetes</taxon>
        <taxon>Polyporales</taxon>
        <taxon>Fomitopsis</taxon>
    </lineage>
</organism>
<dbReference type="AlphaFoldDB" id="A0A165QIJ6"/>
<dbReference type="STRING" id="1314783.A0A165QIJ6"/>
<accession>A0A165QIJ6</accession>